<reference evidence="1" key="2">
    <citation type="submission" date="2023-02" db="EMBL/GenBank/DDBJ databases">
        <authorList>
            <consortium name="DOE Joint Genome Institute"/>
            <person name="Mondo S.J."/>
            <person name="Chang Y."/>
            <person name="Wang Y."/>
            <person name="Ahrendt S."/>
            <person name="Andreopoulos W."/>
            <person name="Barry K."/>
            <person name="Beard J."/>
            <person name="Benny G.L."/>
            <person name="Blankenship S."/>
            <person name="Bonito G."/>
            <person name="Cuomo C."/>
            <person name="Desiro A."/>
            <person name="Gervers K.A."/>
            <person name="Hundley H."/>
            <person name="Kuo A."/>
            <person name="LaButti K."/>
            <person name="Lang B.F."/>
            <person name="Lipzen A."/>
            <person name="O'Donnell K."/>
            <person name="Pangilinan J."/>
            <person name="Reynolds N."/>
            <person name="Sandor L."/>
            <person name="Smith M.W."/>
            <person name="Tsang A."/>
            <person name="Grigoriev I.V."/>
            <person name="Stajich J.E."/>
            <person name="Spatafora J.W."/>
        </authorList>
    </citation>
    <scope>NUCLEOTIDE SEQUENCE</scope>
    <source>
        <strain evidence="1">RSA 2281</strain>
    </source>
</reference>
<gene>
    <name evidence="1" type="ORF">BDA99DRAFT_506834</name>
</gene>
<evidence type="ECO:0000313" key="2">
    <source>
        <dbReference type="Proteomes" id="UP001209540"/>
    </source>
</evidence>
<proteinExistence type="predicted"/>
<evidence type="ECO:0000313" key="1">
    <source>
        <dbReference type="EMBL" id="KAI9266862.1"/>
    </source>
</evidence>
<protein>
    <submittedName>
        <fullName evidence="1">Uncharacterized protein</fullName>
    </submittedName>
</protein>
<accession>A0AAD5KDG7</accession>
<organism evidence="1 2">
    <name type="scientific">Phascolomyces articulosus</name>
    <dbReference type="NCBI Taxonomy" id="60185"/>
    <lineage>
        <taxon>Eukaryota</taxon>
        <taxon>Fungi</taxon>
        <taxon>Fungi incertae sedis</taxon>
        <taxon>Mucoromycota</taxon>
        <taxon>Mucoromycotina</taxon>
        <taxon>Mucoromycetes</taxon>
        <taxon>Mucorales</taxon>
        <taxon>Lichtheimiaceae</taxon>
        <taxon>Phascolomyces</taxon>
    </lineage>
</organism>
<comment type="caution">
    <text evidence="1">The sequence shown here is derived from an EMBL/GenBank/DDBJ whole genome shotgun (WGS) entry which is preliminary data.</text>
</comment>
<name>A0AAD5KDG7_9FUNG</name>
<dbReference type="EMBL" id="JAIXMP010000010">
    <property type="protein sequence ID" value="KAI9266862.1"/>
    <property type="molecule type" value="Genomic_DNA"/>
</dbReference>
<keyword evidence="2" id="KW-1185">Reference proteome</keyword>
<reference evidence="1" key="1">
    <citation type="journal article" date="2022" name="IScience">
        <title>Evolution of zygomycete secretomes and the origins of terrestrial fungal ecologies.</title>
        <authorList>
            <person name="Chang Y."/>
            <person name="Wang Y."/>
            <person name="Mondo S."/>
            <person name="Ahrendt S."/>
            <person name="Andreopoulos W."/>
            <person name="Barry K."/>
            <person name="Beard J."/>
            <person name="Benny G.L."/>
            <person name="Blankenship S."/>
            <person name="Bonito G."/>
            <person name="Cuomo C."/>
            <person name="Desiro A."/>
            <person name="Gervers K.A."/>
            <person name="Hundley H."/>
            <person name="Kuo A."/>
            <person name="LaButti K."/>
            <person name="Lang B.F."/>
            <person name="Lipzen A."/>
            <person name="O'Donnell K."/>
            <person name="Pangilinan J."/>
            <person name="Reynolds N."/>
            <person name="Sandor L."/>
            <person name="Smith M.E."/>
            <person name="Tsang A."/>
            <person name="Grigoriev I.V."/>
            <person name="Stajich J.E."/>
            <person name="Spatafora J.W."/>
        </authorList>
    </citation>
    <scope>NUCLEOTIDE SEQUENCE</scope>
    <source>
        <strain evidence="1">RSA 2281</strain>
    </source>
</reference>
<sequence>EFFHRKCISLKISSLSTSVAYFSSHIETGRNCETFLLPPPANRLKRIKCYKEYLCSIYVEKERRRIFF</sequence>
<dbReference type="AlphaFoldDB" id="A0AAD5KDG7"/>
<dbReference type="Proteomes" id="UP001209540">
    <property type="component" value="Unassembled WGS sequence"/>
</dbReference>
<feature type="non-terminal residue" evidence="1">
    <location>
        <position position="1"/>
    </location>
</feature>